<dbReference type="EMBL" id="MHRK01000038">
    <property type="protein sequence ID" value="OHA23310.1"/>
    <property type="molecule type" value="Genomic_DNA"/>
</dbReference>
<evidence type="ECO:0000256" key="9">
    <source>
        <dbReference type="ARBA" id="ARBA00022975"/>
    </source>
</evidence>
<dbReference type="GO" id="GO:0005524">
    <property type="term" value="F:ATP binding"/>
    <property type="evidence" value="ECO:0007669"/>
    <property type="project" value="UniProtKB-KW"/>
</dbReference>
<comment type="caution">
    <text evidence="12">The sequence shown here is derived from an EMBL/GenBank/DDBJ whole genome shotgun (WGS) entry which is preliminary data.</text>
</comment>
<dbReference type="SUPFAM" id="SSF53633">
    <property type="entry name" value="Carbamate kinase-like"/>
    <property type="match status" value="1"/>
</dbReference>
<dbReference type="Gene3D" id="3.40.1160.10">
    <property type="entry name" value="Acetylglutamate kinase-like"/>
    <property type="match status" value="1"/>
</dbReference>
<evidence type="ECO:0000256" key="3">
    <source>
        <dbReference type="ARBA" id="ARBA00012899"/>
    </source>
</evidence>
<dbReference type="InterPro" id="IPR036393">
    <property type="entry name" value="AceGlu_kinase-like_sf"/>
</dbReference>
<dbReference type="InterPro" id="IPR001048">
    <property type="entry name" value="Asp/Glu/Uridylate_kinase"/>
</dbReference>
<keyword evidence="6" id="KW-0547">Nucleotide-binding</keyword>
<dbReference type="Proteomes" id="UP000177130">
    <property type="component" value="Unassembled WGS sequence"/>
</dbReference>
<evidence type="ECO:0000256" key="7">
    <source>
        <dbReference type="ARBA" id="ARBA00022777"/>
    </source>
</evidence>
<evidence type="ECO:0000256" key="10">
    <source>
        <dbReference type="ARBA" id="ARBA00032092"/>
    </source>
</evidence>
<evidence type="ECO:0000313" key="13">
    <source>
        <dbReference type="Proteomes" id="UP000177130"/>
    </source>
</evidence>
<proteinExistence type="inferred from homology"/>
<organism evidence="12 13">
    <name type="scientific">Candidatus Taylorbacteria bacterium RIFCSPHIGHO2_02_FULL_43_32b</name>
    <dbReference type="NCBI Taxonomy" id="1802306"/>
    <lineage>
        <taxon>Bacteria</taxon>
        <taxon>Candidatus Tayloriibacteriota</taxon>
    </lineage>
</organism>
<keyword evidence="4" id="KW-0963">Cytoplasm</keyword>
<dbReference type="InterPro" id="IPR011818">
    <property type="entry name" value="Uridylate_kinase_arch/spir"/>
</dbReference>
<feature type="domain" description="Aspartate/glutamate/uridylate kinase" evidence="11">
    <location>
        <begin position="7"/>
        <end position="207"/>
    </location>
</feature>
<evidence type="ECO:0000256" key="5">
    <source>
        <dbReference type="ARBA" id="ARBA00022679"/>
    </source>
</evidence>
<keyword evidence="9" id="KW-0665">Pyrimidine biosynthesis</keyword>
<name>A0A1G2MHB1_9BACT</name>
<comment type="similarity">
    <text evidence="2">Belongs to the UMP kinase family.</text>
</comment>
<evidence type="ECO:0000259" key="11">
    <source>
        <dbReference type="Pfam" id="PF00696"/>
    </source>
</evidence>
<sequence length="229" mass="25602">MSKQEPILISVGGSIIVPDEIDANLITEFKKTILRKVDEGFRFILTLGGGKTCRKYQAAAKFAEPDITNNELDWIGIHSTRFNAEFMRIIFGEHANSEIILDPMQKQEFTKSVIFAGGYRPTASTDHSSVLIARTYGIKSMINLTNIDYVFDSDPKNNPNAKKIEQITWSEYRKIIPANWSPGANAPFDPVASKEAEELGMIVAILNGRRMENLSNYLDGKPFIGTVIK</sequence>
<dbReference type="GO" id="GO:0033862">
    <property type="term" value="F:UMP kinase activity"/>
    <property type="evidence" value="ECO:0007669"/>
    <property type="project" value="UniProtKB-EC"/>
</dbReference>
<dbReference type="STRING" id="1802306.A3C72_04615"/>
<keyword evidence="5" id="KW-0808">Transferase</keyword>
<dbReference type="GO" id="GO:0006225">
    <property type="term" value="P:UDP biosynthetic process"/>
    <property type="evidence" value="ECO:0007669"/>
    <property type="project" value="TreeGrafter"/>
</dbReference>
<protein>
    <recommendedName>
        <fullName evidence="3">UMP kinase</fullName>
        <ecNumber evidence="3">2.7.4.22</ecNumber>
    </recommendedName>
    <alternativeName>
        <fullName evidence="10">Uridine monophosphate kinase</fullName>
    </alternativeName>
</protein>
<evidence type="ECO:0000256" key="8">
    <source>
        <dbReference type="ARBA" id="ARBA00022840"/>
    </source>
</evidence>
<evidence type="ECO:0000256" key="2">
    <source>
        <dbReference type="ARBA" id="ARBA00007614"/>
    </source>
</evidence>
<dbReference type="PANTHER" id="PTHR42833">
    <property type="entry name" value="URIDYLATE KINASE"/>
    <property type="match status" value="1"/>
</dbReference>
<accession>A0A1G2MHB1</accession>
<evidence type="ECO:0000256" key="4">
    <source>
        <dbReference type="ARBA" id="ARBA00022490"/>
    </source>
</evidence>
<dbReference type="EC" id="2.7.4.22" evidence="3"/>
<comment type="pathway">
    <text evidence="1">Pyrimidine metabolism; CTP biosynthesis via de novo pathway; UDP from UMP (UMPK route): step 1/1.</text>
</comment>
<keyword evidence="7" id="KW-0418">Kinase</keyword>
<evidence type="ECO:0000313" key="12">
    <source>
        <dbReference type="EMBL" id="OHA23310.1"/>
    </source>
</evidence>
<dbReference type="AlphaFoldDB" id="A0A1G2MHB1"/>
<keyword evidence="8" id="KW-0067">ATP-binding</keyword>
<dbReference type="PANTHER" id="PTHR42833:SF4">
    <property type="entry name" value="URIDYLATE KINASE PUMPKIN, CHLOROPLASTIC"/>
    <property type="match status" value="1"/>
</dbReference>
<reference evidence="12 13" key="1">
    <citation type="journal article" date="2016" name="Nat. Commun.">
        <title>Thousands of microbial genomes shed light on interconnected biogeochemical processes in an aquifer system.</title>
        <authorList>
            <person name="Anantharaman K."/>
            <person name="Brown C.T."/>
            <person name="Hug L.A."/>
            <person name="Sharon I."/>
            <person name="Castelle C.J."/>
            <person name="Probst A.J."/>
            <person name="Thomas B.C."/>
            <person name="Singh A."/>
            <person name="Wilkins M.J."/>
            <person name="Karaoz U."/>
            <person name="Brodie E.L."/>
            <person name="Williams K.H."/>
            <person name="Hubbard S.S."/>
            <person name="Banfield J.F."/>
        </authorList>
    </citation>
    <scope>NUCLEOTIDE SEQUENCE [LARGE SCALE GENOMIC DNA]</scope>
</reference>
<dbReference type="Pfam" id="PF00696">
    <property type="entry name" value="AA_kinase"/>
    <property type="match status" value="1"/>
</dbReference>
<evidence type="ECO:0000256" key="6">
    <source>
        <dbReference type="ARBA" id="ARBA00022741"/>
    </source>
</evidence>
<dbReference type="NCBIfam" id="TIGR02076">
    <property type="entry name" value="pyrH_arch"/>
    <property type="match status" value="1"/>
</dbReference>
<gene>
    <name evidence="12" type="ORF">A3C72_04615</name>
</gene>
<evidence type="ECO:0000256" key="1">
    <source>
        <dbReference type="ARBA" id="ARBA00004791"/>
    </source>
</evidence>